<dbReference type="InterPro" id="IPR000086">
    <property type="entry name" value="NUDIX_hydrolase_dom"/>
</dbReference>
<evidence type="ECO:0000256" key="6">
    <source>
        <dbReference type="ARBA" id="ARBA00022801"/>
    </source>
</evidence>
<keyword evidence="12" id="KW-1185">Reference proteome</keyword>
<comment type="cofactor">
    <cofactor evidence="2">
        <name>Zn(2+)</name>
        <dbReference type="ChEBI" id="CHEBI:29105"/>
    </cofactor>
</comment>
<proteinExistence type="inferred from homology"/>
<protein>
    <recommendedName>
        <fullName evidence="4">NAD(+) diphosphatase</fullName>
        <ecNumber evidence="4">3.6.1.22</ecNumber>
    </recommendedName>
</protein>
<reference evidence="11" key="1">
    <citation type="submission" date="2020-08" db="EMBL/GenBank/DDBJ databases">
        <title>Genome public.</title>
        <authorList>
            <person name="Liu C."/>
            <person name="Sun Q."/>
        </authorList>
    </citation>
    <scope>NUCLEOTIDE SEQUENCE</scope>
    <source>
        <strain evidence="11">BX8</strain>
    </source>
</reference>
<keyword evidence="5" id="KW-0479">Metal-binding</keyword>
<dbReference type="Proteomes" id="UP000659630">
    <property type="component" value="Unassembled WGS sequence"/>
</dbReference>
<dbReference type="CDD" id="cd03429">
    <property type="entry name" value="NUDIX_NADH_pyrophosphatase_Nudt13"/>
    <property type="match status" value="1"/>
</dbReference>
<evidence type="ECO:0000259" key="10">
    <source>
        <dbReference type="PROSITE" id="PS51462"/>
    </source>
</evidence>
<dbReference type="PANTHER" id="PTHR42904:SF6">
    <property type="entry name" value="NAD-CAPPED RNA HYDROLASE NUDT12"/>
    <property type="match status" value="1"/>
</dbReference>
<dbReference type="InterPro" id="IPR050241">
    <property type="entry name" value="NAD-cap_RNA_hydrolase_NudC"/>
</dbReference>
<feature type="domain" description="Nudix hydrolase" evidence="10">
    <location>
        <begin position="147"/>
        <end position="271"/>
    </location>
</feature>
<dbReference type="PANTHER" id="PTHR42904">
    <property type="entry name" value="NUDIX HYDROLASE, NUDC SUBFAMILY"/>
    <property type="match status" value="1"/>
</dbReference>
<dbReference type="PROSITE" id="PS00893">
    <property type="entry name" value="NUDIX_BOX"/>
    <property type="match status" value="1"/>
</dbReference>
<dbReference type="InterPro" id="IPR020084">
    <property type="entry name" value="NUDIX_hydrolase_CS"/>
</dbReference>
<sequence>MIQDLFPHCFHTEYHDAAPRPDSVVLWFEEEKVLAREADGKLEFPRFEDCPGLGPQQLSYLFRVDEEEFFLCLTPDALPPQGFVFLESEVFRHGLRPKAHAFAGLTALQVARWYRGNRFCGRCGGPMRHSVRERMVLCPRCGSTVYPKISPVVIVGVRDGENLLMTRYAGRSYGGHALIAGFIEVGETPEDAARREAFEETGLRIKNLTYCASQPWGYSDSLLLGFFADLDGDGAITLEEEELSMAQWVPRSEIAVQPDDFSLTNYMICLFRDGRA</sequence>
<dbReference type="InterPro" id="IPR015376">
    <property type="entry name" value="Znr_NADH_PPase"/>
</dbReference>
<comment type="catalytic activity">
    <reaction evidence="9">
        <text>a 5'-end NAD(+)-phospho-ribonucleoside in mRNA + H2O = a 5'-end phospho-adenosine-phospho-ribonucleoside in mRNA + beta-nicotinamide D-ribonucleotide + 2 H(+)</text>
        <dbReference type="Rhea" id="RHEA:60876"/>
        <dbReference type="Rhea" id="RHEA-COMP:15698"/>
        <dbReference type="Rhea" id="RHEA-COMP:15719"/>
        <dbReference type="ChEBI" id="CHEBI:14649"/>
        <dbReference type="ChEBI" id="CHEBI:15377"/>
        <dbReference type="ChEBI" id="CHEBI:15378"/>
        <dbReference type="ChEBI" id="CHEBI:144029"/>
        <dbReference type="ChEBI" id="CHEBI:144051"/>
    </reaction>
    <physiologicalReaction direction="left-to-right" evidence="9">
        <dbReference type="Rhea" id="RHEA:60877"/>
    </physiologicalReaction>
</comment>
<gene>
    <name evidence="11" type="primary">nudC</name>
    <name evidence="11" type="ORF">H8S23_09070</name>
</gene>
<keyword evidence="7" id="KW-0460">Magnesium</keyword>
<accession>A0A923I7E1</accession>
<comment type="similarity">
    <text evidence="3">Belongs to the Nudix hydrolase family. NudC subfamily.</text>
</comment>
<dbReference type="GO" id="GO:0005829">
    <property type="term" value="C:cytosol"/>
    <property type="evidence" value="ECO:0007669"/>
    <property type="project" value="TreeGrafter"/>
</dbReference>
<evidence type="ECO:0000256" key="3">
    <source>
        <dbReference type="ARBA" id="ARBA00009595"/>
    </source>
</evidence>
<evidence type="ECO:0000256" key="2">
    <source>
        <dbReference type="ARBA" id="ARBA00001947"/>
    </source>
</evidence>
<dbReference type="GO" id="GO:0006742">
    <property type="term" value="P:NADP+ catabolic process"/>
    <property type="evidence" value="ECO:0007669"/>
    <property type="project" value="TreeGrafter"/>
</dbReference>
<dbReference type="GO" id="GO:0046872">
    <property type="term" value="F:metal ion binding"/>
    <property type="evidence" value="ECO:0007669"/>
    <property type="project" value="UniProtKB-KW"/>
</dbReference>
<dbReference type="EMBL" id="JACONZ010000003">
    <property type="protein sequence ID" value="MBC5581656.1"/>
    <property type="molecule type" value="Genomic_DNA"/>
</dbReference>
<evidence type="ECO:0000256" key="5">
    <source>
        <dbReference type="ARBA" id="ARBA00022723"/>
    </source>
</evidence>
<keyword evidence="8" id="KW-0520">NAD</keyword>
<dbReference type="Gene3D" id="3.90.79.10">
    <property type="entry name" value="Nucleoside Triphosphate Pyrophosphohydrolase"/>
    <property type="match status" value="1"/>
</dbReference>
<dbReference type="Pfam" id="PF09297">
    <property type="entry name" value="Zn_ribbon_NUD"/>
    <property type="match status" value="1"/>
</dbReference>
<dbReference type="Gene3D" id="3.90.79.20">
    <property type="match status" value="1"/>
</dbReference>
<evidence type="ECO:0000313" key="12">
    <source>
        <dbReference type="Proteomes" id="UP000659630"/>
    </source>
</evidence>
<dbReference type="RefSeq" id="WP_186888026.1">
    <property type="nucleotide sequence ID" value="NZ_JACONZ010000003.1"/>
</dbReference>
<evidence type="ECO:0000256" key="1">
    <source>
        <dbReference type="ARBA" id="ARBA00001946"/>
    </source>
</evidence>
<evidence type="ECO:0000256" key="8">
    <source>
        <dbReference type="ARBA" id="ARBA00023027"/>
    </source>
</evidence>
<evidence type="ECO:0000256" key="4">
    <source>
        <dbReference type="ARBA" id="ARBA00012381"/>
    </source>
</evidence>
<dbReference type="AlphaFoldDB" id="A0A923I7E1"/>
<evidence type="ECO:0000313" key="11">
    <source>
        <dbReference type="EMBL" id="MBC5581656.1"/>
    </source>
</evidence>
<name>A0A923I7E1_9FIRM</name>
<evidence type="ECO:0000256" key="7">
    <source>
        <dbReference type="ARBA" id="ARBA00022842"/>
    </source>
</evidence>
<comment type="cofactor">
    <cofactor evidence="1">
        <name>Mg(2+)</name>
        <dbReference type="ChEBI" id="CHEBI:18420"/>
    </cofactor>
</comment>
<dbReference type="PROSITE" id="PS51462">
    <property type="entry name" value="NUDIX"/>
    <property type="match status" value="1"/>
</dbReference>
<dbReference type="GO" id="GO:0035529">
    <property type="term" value="F:NADH pyrophosphatase activity"/>
    <property type="evidence" value="ECO:0007669"/>
    <property type="project" value="TreeGrafter"/>
</dbReference>
<keyword evidence="6 11" id="KW-0378">Hydrolase</keyword>
<evidence type="ECO:0000256" key="9">
    <source>
        <dbReference type="ARBA" id="ARBA00023679"/>
    </source>
</evidence>
<organism evidence="11 12">
    <name type="scientific">Anaerofilum hominis</name>
    <dbReference type="NCBI Taxonomy" id="2763016"/>
    <lineage>
        <taxon>Bacteria</taxon>
        <taxon>Bacillati</taxon>
        <taxon>Bacillota</taxon>
        <taxon>Clostridia</taxon>
        <taxon>Eubacteriales</taxon>
        <taxon>Oscillospiraceae</taxon>
        <taxon>Anaerofilum</taxon>
    </lineage>
</organism>
<dbReference type="InterPro" id="IPR049734">
    <property type="entry name" value="NudC-like_C"/>
</dbReference>
<dbReference type="GO" id="GO:0019677">
    <property type="term" value="P:NAD+ catabolic process"/>
    <property type="evidence" value="ECO:0007669"/>
    <property type="project" value="TreeGrafter"/>
</dbReference>
<dbReference type="SUPFAM" id="SSF55811">
    <property type="entry name" value="Nudix"/>
    <property type="match status" value="1"/>
</dbReference>
<dbReference type="Pfam" id="PF00293">
    <property type="entry name" value="NUDIX"/>
    <property type="match status" value="1"/>
</dbReference>
<comment type="caution">
    <text evidence="11">The sequence shown here is derived from an EMBL/GenBank/DDBJ whole genome shotgun (WGS) entry which is preliminary data.</text>
</comment>
<dbReference type="InterPro" id="IPR015797">
    <property type="entry name" value="NUDIX_hydrolase-like_dom_sf"/>
</dbReference>
<dbReference type="EC" id="3.6.1.22" evidence="4"/>
<dbReference type="NCBIfam" id="NF001299">
    <property type="entry name" value="PRK00241.1"/>
    <property type="match status" value="1"/>
</dbReference>